<feature type="chain" id="PRO_5020677121" evidence="1">
    <location>
        <begin position="21"/>
        <end position="330"/>
    </location>
</feature>
<keyword evidence="1" id="KW-0732">Signal</keyword>
<dbReference type="OrthoDB" id="1186563at2"/>
<reference evidence="2 3" key="1">
    <citation type="submission" date="2019-03" db="EMBL/GenBank/DDBJ databases">
        <authorList>
            <person name="Kim M.K.M."/>
        </authorList>
    </citation>
    <scope>NUCLEOTIDE SEQUENCE [LARGE SCALE GENOMIC DNA]</scope>
    <source>
        <strain evidence="2 3">17J68-15</strain>
    </source>
</reference>
<protein>
    <submittedName>
        <fullName evidence="2">Type IX secretion system membrane protein PorP/SprF</fullName>
    </submittedName>
</protein>
<evidence type="ECO:0000313" key="3">
    <source>
        <dbReference type="Proteomes" id="UP000295164"/>
    </source>
</evidence>
<comment type="caution">
    <text evidence="2">The sequence shown here is derived from an EMBL/GenBank/DDBJ whole genome shotgun (WGS) entry which is preliminary data.</text>
</comment>
<dbReference type="Proteomes" id="UP000295164">
    <property type="component" value="Unassembled WGS sequence"/>
</dbReference>
<feature type="signal peptide" evidence="1">
    <location>
        <begin position="1"/>
        <end position="20"/>
    </location>
</feature>
<dbReference type="InterPro" id="IPR019861">
    <property type="entry name" value="PorP/SprF_Bacteroidetes"/>
</dbReference>
<gene>
    <name evidence="2" type="ORF">E0486_07385</name>
</gene>
<evidence type="ECO:0000313" key="2">
    <source>
        <dbReference type="EMBL" id="TCZ73167.1"/>
    </source>
</evidence>
<accession>A0A4R4E2P4</accession>
<dbReference type="AlphaFoldDB" id="A0A4R4E2P4"/>
<dbReference type="EMBL" id="SKFH01000008">
    <property type="protein sequence ID" value="TCZ73167.1"/>
    <property type="molecule type" value="Genomic_DNA"/>
</dbReference>
<organism evidence="2 3">
    <name type="scientific">Flaviaesturariibacter aridisoli</name>
    <dbReference type="NCBI Taxonomy" id="2545761"/>
    <lineage>
        <taxon>Bacteria</taxon>
        <taxon>Pseudomonadati</taxon>
        <taxon>Bacteroidota</taxon>
        <taxon>Chitinophagia</taxon>
        <taxon>Chitinophagales</taxon>
        <taxon>Chitinophagaceae</taxon>
        <taxon>Flaviaestuariibacter</taxon>
    </lineage>
</organism>
<evidence type="ECO:0000256" key="1">
    <source>
        <dbReference type="SAM" id="SignalP"/>
    </source>
</evidence>
<sequence>MKKYFVLILALMGGRTLVQAQVDPHFSQYYVFPSWVNPALTGAFDGDYRVAGIYRSQWSKLDNGFKTFGVNAEAVTSKKLNVGLNLFQQSTGTGFTYQNAYASFNYTGVRFGKENSKVIAIGIQAGMLARRFDPSKFTTGEQWSVGGGFNGNSGTGETLVNKGATVFDAGAGVLYYDTNPETKASPFLGVSVGHLTQPEGLYIGASDKLPMRVTVHGGVAINPGGTFVLTPNFLYLRQGTADEKMIGAFGQYRASDNMSLLGGINYRFDDAVVPFVGFDYKNFMVGLSYDVNTSDLGRMVGNVNSFELSLSYTIKRNRILGQRFFSCPRL</sequence>
<dbReference type="RefSeq" id="WP_131851512.1">
    <property type="nucleotide sequence ID" value="NZ_SKFH01000008.1"/>
</dbReference>
<name>A0A4R4E2P4_9BACT</name>
<dbReference type="Pfam" id="PF11751">
    <property type="entry name" value="PorP_SprF"/>
    <property type="match status" value="1"/>
</dbReference>
<proteinExistence type="predicted"/>
<keyword evidence="3" id="KW-1185">Reference proteome</keyword>
<dbReference type="NCBIfam" id="TIGR03519">
    <property type="entry name" value="T9SS_PorP_fam"/>
    <property type="match status" value="1"/>
</dbReference>